<evidence type="ECO:0000256" key="7">
    <source>
        <dbReference type="ARBA" id="ARBA00023306"/>
    </source>
</evidence>
<keyword evidence="2 8" id="KW-1003">Cell membrane</keyword>
<evidence type="ECO:0000313" key="11">
    <source>
        <dbReference type="Proteomes" id="UP000294980"/>
    </source>
</evidence>
<dbReference type="EMBL" id="SLWX01000005">
    <property type="protein sequence ID" value="TCO76203.1"/>
    <property type="molecule type" value="Genomic_DNA"/>
</dbReference>
<dbReference type="PANTHER" id="PTHR37479:SF1">
    <property type="entry name" value="CELL DIVISION PROTEIN FTSL"/>
    <property type="match status" value="1"/>
</dbReference>
<evidence type="ECO:0000256" key="3">
    <source>
        <dbReference type="ARBA" id="ARBA00022618"/>
    </source>
</evidence>
<evidence type="ECO:0000256" key="6">
    <source>
        <dbReference type="ARBA" id="ARBA00023136"/>
    </source>
</evidence>
<dbReference type="GO" id="GO:0043093">
    <property type="term" value="P:FtsZ-dependent cytokinesis"/>
    <property type="evidence" value="ECO:0007669"/>
    <property type="project" value="UniProtKB-UniRule"/>
</dbReference>
<reference evidence="10 11" key="1">
    <citation type="submission" date="2019-03" db="EMBL/GenBank/DDBJ databases">
        <title>Genomic Encyclopedia of Type Strains, Phase IV (KMG-IV): sequencing the most valuable type-strain genomes for metagenomic binning, comparative biology and taxonomic classification.</title>
        <authorList>
            <person name="Goeker M."/>
        </authorList>
    </citation>
    <scope>NUCLEOTIDE SEQUENCE [LARGE SCALE GENOMIC DNA]</scope>
    <source>
        <strain evidence="10 11">DSM 23344</strain>
    </source>
</reference>
<gene>
    <name evidence="8" type="primary">ftsL</name>
    <name evidence="10" type="ORF">EV688_105164</name>
</gene>
<keyword evidence="3 8" id="KW-0132">Cell division</keyword>
<comment type="function">
    <text evidence="8">Essential cell division protein. May link together the upstream cell division proteins, which are predominantly cytoplasmic, with the downstream cell division proteins, which are predominantly periplasmic.</text>
</comment>
<feature type="transmembrane region" description="Helical" evidence="8">
    <location>
        <begin position="26"/>
        <end position="47"/>
    </location>
</feature>
<name>A0A4R2KR20_9GAMM</name>
<keyword evidence="4 8" id="KW-0812">Transmembrane</keyword>
<evidence type="ECO:0000313" key="10">
    <source>
        <dbReference type="EMBL" id="TCO76203.1"/>
    </source>
</evidence>
<dbReference type="GO" id="GO:0032153">
    <property type="term" value="C:cell division site"/>
    <property type="evidence" value="ECO:0007669"/>
    <property type="project" value="UniProtKB-UniRule"/>
</dbReference>
<keyword evidence="8" id="KW-0997">Cell inner membrane</keyword>
<evidence type="ECO:0000256" key="5">
    <source>
        <dbReference type="ARBA" id="ARBA00022989"/>
    </source>
</evidence>
<evidence type="ECO:0000256" key="9">
    <source>
        <dbReference type="NCBIfam" id="TIGR02209"/>
    </source>
</evidence>
<dbReference type="PANTHER" id="PTHR37479">
    <property type="entry name" value="CELL DIVISION PROTEIN FTSL"/>
    <property type="match status" value="1"/>
</dbReference>
<protein>
    <recommendedName>
        <fullName evidence="8 9">Cell division protein FtsL</fullName>
    </recommendedName>
</protein>
<sequence>MAASRSQATRDAAAAGAALRCVDLRSVWRCAGVMTLCLVSSFATIYATHECRKLYAQLQDLEAARWYLDEEYSRLLLEQSAWASHYRVEQVAEGEMSMQAPTVDNLRVLER</sequence>
<dbReference type="AlphaFoldDB" id="A0A4R2KR20"/>
<comment type="caution">
    <text evidence="10">The sequence shown here is derived from an EMBL/GenBank/DDBJ whole genome shotgun (WGS) entry which is preliminary data.</text>
</comment>
<comment type="subunit">
    <text evidence="8">Part of a complex composed of FtsB, FtsL and FtsQ.</text>
</comment>
<organism evidence="10 11">
    <name type="scientific">Chromatocurvus halotolerans</name>
    <dbReference type="NCBI Taxonomy" id="1132028"/>
    <lineage>
        <taxon>Bacteria</taxon>
        <taxon>Pseudomonadati</taxon>
        <taxon>Pseudomonadota</taxon>
        <taxon>Gammaproteobacteria</taxon>
        <taxon>Cellvibrionales</taxon>
        <taxon>Halieaceae</taxon>
        <taxon>Chromatocurvus</taxon>
    </lineage>
</organism>
<accession>A0A4R2KR20</accession>
<dbReference type="GO" id="GO:0005886">
    <property type="term" value="C:plasma membrane"/>
    <property type="evidence" value="ECO:0007669"/>
    <property type="project" value="UniProtKB-SubCell"/>
</dbReference>
<dbReference type="Proteomes" id="UP000294980">
    <property type="component" value="Unassembled WGS sequence"/>
</dbReference>
<evidence type="ECO:0000256" key="8">
    <source>
        <dbReference type="HAMAP-Rule" id="MF_00910"/>
    </source>
</evidence>
<dbReference type="Pfam" id="PF04999">
    <property type="entry name" value="FtsL"/>
    <property type="match status" value="1"/>
</dbReference>
<keyword evidence="6 8" id="KW-0472">Membrane</keyword>
<dbReference type="HAMAP" id="MF_00910">
    <property type="entry name" value="FtsL"/>
    <property type="match status" value="1"/>
</dbReference>
<keyword evidence="7 8" id="KW-0131">Cell cycle</keyword>
<proteinExistence type="inferred from homology"/>
<comment type="similarity">
    <text evidence="8">Belongs to the FtsL family.</text>
</comment>
<evidence type="ECO:0000256" key="4">
    <source>
        <dbReference type="ARBA" id="ARBA00022692"/>
    </source>
</evidence>
<comment type="subcellular location">
    <subcellularLocation>
        <location evidence="8">Cell inner membrane</location>
        <topology evidence="8">Single-pass type II membrane protein</topology>
    </subcellularLocation>
    <subcellularLocation>
        <location evidence="1">Cell membrane</location>
        <topology evidence="1">Single-pass type II membrane protein</topology>
    </subcellularLocation>
    <text evidence="8">Localizes to the division septum where it forms a ring structure.</text>
</comment>
<keyword evidence="5 8" id="KW-1133">Transmembrane helix</keyword>
<dbReference type="InterPro" id="IPR011922">
    <property type="entry name" value="Cell_div_FtsL"/>
</dbReference>
<dbReference type="RefSeq" id="WP_205686510.1">
    <property type="nucleotide sequence ID" value="NZ_QQSW01000003.1"/>
</dbReference>
<evidence type="ECO:0000256" key="2">
    <source>
        <dbReference type="ARBA" id="ARBA00022475"/>
    </source>
</evidence>
<evidence type="ECO:0000256" key="1">
    <source>
        <dbReference type="ARBA" id="ARBA00004401"/>
    </source>
</evidence>
<dbReference type="NCBIfam" id="TIGR02209">
    <property type="entry name" value="ftsL_broad"/>
    <property type="match status" value="1"/>
</dbReference>
<keyword evidence="11" id="KW-1185">Reference proteome</keyword>